<accession>A0A239LAH1</accession>
<dbReference type="InterPro" id="IPR036291">
    <property type="entry name" value="NAD(P)-bd_dom_sf"/>
</dbReference>
<dbReference type="EMBL" id="FZOY01000009">
    <property type="protein sequence ID" value="SNT27461.1"/>
    <property type="molecule type" value="Genomic_DNA"/>
</dbReference>
<dbReference type="AlphaFoldDB" id="A0A239LAH1"/>
<sequence length="342" mass="36321">MDGPIHSDTRPDVAVLIPEAMRARICPKPVMEALAAFAHPVIPTDAELAGSNLQDRLKGVTAVITGWRSPPIPRAALAPEGSVAFVSHAAGSVKPLGVLDALESGHVRVSHAAPVIAHAVAEFTLAQILAHLRRHREMDAGLRSGTPWFDLRDTNLGQLLGAQDVGIVGLGYVGRLVLELLRPFGCTVCVCDPFIGEAQAAELDVTLMSLEALFDRCSVVSLHAANLPATEGMITRKHLDLLPEGGLLVNTARAGLIEPGAMLAALQTGRIHAALDAFDIEPLPEEDALRALPNVYLSPHCAGHTRESYVRQGLSAVEEVRRHLGGLPGRQEILREKAAALA</sequence>
<proteinExistence type="inferred from homology"/>
<dbReference type="CDD" id="cd12167">
    <property type="entry name" value="2-Hacid_dh_8"/>
    <property type="match status" value="1"/>
</dbReference>
<evidence type="ECO:0000313" key="6">
    <source>
        <dbReference type="Proteomes" id="UP000198426"/>
    </source>
</evidence>
<comment type="similarity">
    <text evidence="1">Belongs to the D-isomer specific 2-hydroxyacid dehydrogenase family.</text>
</comment>
<gene>
    <name evidence="5" type="ORF">SAMN05421757_10987</name>
</gene>
<protein>
    <submittedName>
        <fullName evidence="5">Phosphoglycerate dehydrogenase</fullName>
    </submittedName>
</protein>
<dbReference type="PANTHER" id="PTHR42789:SF1">
    <property type="entry name" value="D-ISOMER SPECIFIC 2-HYDROXYACID DEHYDROGENASE FAMILY PROTEIN (AFU_ORTHOLOGUE AFUA_6G10090)"/>
    <property type="match status" value="1"/>
</dbReference>
<keyword evidence="3" id="KW-0520">NAD</keyword>
<organism evidence="5 6">
    <name type="scientific">Tropicimonas sediminicola</name>
    <dbReference type="NCBI Taxonomy" id="1031541"/>
    <lineage>
        <taxon>Bacteria</taxon>
        <taxon>Pseudomonadati</taxon>
        <taxon>Pseudomonadota</taxon>
        <taxon>Alphaproteobacteria</taxon>
        <taxon>Rhodobacterales</taxon>
        <taxon>Roseobacteraceae</taxon>
        <taxon>Tropicimonas</taxon>
    </lineage>
</organism>
<keyword evidence="6" id="KW-1185">Reference proteome</keyword>
<evidence type="ECO:0000259" key="4">
    <source>
        <dbReference type="Pfam" id="PF02826"/>
    </source>
</evidence>
<dbReference type="Proteomes" id="UP000198426">
    <property type="component" value="Unassembled WGS sequence"/>
</dbReference>
<evidence type="ECO:0000313" key="5">
    <source>
        <dbReference type="EMBL" id="SNT27461.1"/>
    </source>
</evidence>
<name>A0A239LAH1_9RHOB</name>
<evidence type="ECO:0000256" key="2">
    <source>
        <dbReference type="ARBA" id="ARBA00023002"/>
    </source>
</evidence>
<dbReference type="SUPFAM" id="SSF52283">
    <property type="entry name" value="Formate/glycerate dehydrogenase catalytic domain-like"/>
    <property type="match status" value="1"/>
</dbReference>
<keyword evidence="2" id="KW-0560">Oxidoreductase</keyword>
<dbReference type="InterPro" id="IPR050857">
    <property type="entry name" value="D-2-hydroxyacid_DH"/>
</dbReference>
<dbReference type="GO" id="GO:0051287">
    <property type="term" value="F:NAD binding"/>
    <property type="evidence" value="ECO:0007669"/>
    <property type="project" value="InterPro"/>
</dbReference>
<dbReference type="PANTHER" id="PTHR42789">
    <property type="entry name" value="D-ISOMER SPECIFIC 2-HYDROXYACID DEHYDROGENASE FAMILY PROTEIN (AFU_ORTHOLOGUE AFUA_6G10090)"/>
    <property type="match status" value="1"/>
</dbReference>
<evidence type="ECO:0000256" key="3">
    <source>
        <dbReference type="ARBA" id="ARBA00023027"/>
    </source>
</evidence>
<evidence type="ECO:0000256" key="1">
    <source>
        <dbReference type="ARBA" id="ARBA00005854"/>
    </source>
</evidence>
<dbReference type="InterPro" id="IPR006140">
    <property type="entry name" value="D-isomer_DH_NAD-bd"/>
</dbReference>
<dbReference type="SUPFAM" id="SSF51735">
    <property type="entry name" value="NAD(P)-binding Rossmann-fold domains"/>
    <property type="match status" value="1"/>
</dbReference>
<dbReference type="OrthoDB" id="9793626at2"/>
<dbReference type="Gene3D" id="3.40.50.720">
    <property type="entry name" value="NAD(P)-binding Rossmann-like Domain"/>
    <property type="match status" value="2"/>
</dbReference>
<dbReference type="GO" id="GO:0016491">
    <property type="term" value="F:oxidoreductase activity"/>
    <property type="evidence" value="ECO:0007669"/>
    <property type="project" value="UniProtKB-KW"/>
</dbReference>
<dbReference type="Pfam" id="PF02826">
    <property type="entry name" value="2-Hacid_dh_C"/>
    <property type="match status" value="1"/>
</dbReference>
<feature type="domain" description="D-isomer specific 2-hydroxyacid dehydrogenase NAD-binding" evidence="4">
    <location>
        <begin position="125"/>
        <end position="302"/>
    </location>
</feature>
<reference evidence="5 6" key="1">
    <citation type="submission" date="2017-06" db="EMBL/GenBank/DDBJ databases">
        <authorList>
            <person name="Kim H.J."/>
            <person name="Triplett B.A."/>
        </authorList>
    </citation>
    <scope>NUCLEOTIDE SEQUENCE [LARGE SCALE GENOMIC DNA]</scope>
    <source>
        <strain evidence="5 6">DSM 29339</strain>
    </source>
</reference>
<dbReference type="RefSeq" id="WP_089234839.1">
    <property type="nucleotide sequence ID" value="NZ_FZOY01000009.1"/>
</dbReference>